<dbReference type="SUPFAM" id="SSF51905">
    <property type="entry name" value="FAD/NAD(P)-binding domain"/>
    <property type="match status" value="1"/>
</dbReference>
<dbReference type="InterPro" id="IPR050097">
    <property type="entry name" value="Ferredoxin-NADP_redctase_2"/>
</dbReference>
<dbReference type="Gene3D" id="3.50.50.60">
    <property type="entry name" value="FAD/NAD(P)-binding domain"/>
    <property type="match status" value="1"/>
</dbReference>
<dbReference type="Proteomes" id="UP001595846">
    <property type="component" value="Unassembled WGS sequence"/>
</dbReference>
<keyword evidence="6" id="KW-1185">Reference proteome</keyword>
<evidence type="ECO:0000256" key="1">
    <source>
        <dbReference type="ARBA" id="ARBA00022630"/>
    </source>
</evidence>
<proteinExistence type="predicted"/>
<comment type="caution">
    <text evidence="5">The sequence shown here is derived from an EMBL/GenBank/DDBJ whole genome shotgun (WGS) entry which is preliminary data.</text>
</comment>
<dbReference type="PRINTS" id="PR00469">
    <property type="entry name" value="PNDRDTASEII"/>
</dbReference>
<evidence type="ECO:0000313" key="5">
    <source>
        <dbReference type="EMBL" id="MFC3957202.1"/>
    </source>
</evidence>
<dbReference type="PRINTS" id="PR00368">
    <property type="entry name" value="FADPNR"/>
</dbReference>
<dbReference type="GO" id="GO:0016491">
    <property type="term" value="F:oxidoreductase activity"/>
    <property type="evidence" value="ECO:0007669"/>
    <property type="project" value="UniProtKB-KW"/>
</dbReference>
<dbReference type="EMBL" id="JBHSAQ010000001">
    <property type="protein sequence ID" value="MFC3957202.1"/>
    <property type="molecule type" value="Genomic_DNA"/>
</dbReference>
<feature type="region of interest" description="Disordered" evidence="3">
    <location>
        <begin position="80"/>
        <end position="106"/>
    </location>
</feature>
<reference evidence="5 6" key="1">
    <citation type="journal article" date="2019" name="Int. J. Syst. Evol. Microbiol.">
        <title>The Global Catalogue of Microorganisms (GCM) 10K type strain sequencing project: providing services to taxonomists for standard genome sequencing and annotation.</title>
        <authorList>
            <consortium name="The Broad Institute Genomics Platform"/>
            <consortium name="The Broad Institute Genome Sequencing Center for Infectious Disease"/>
            <person name="Wu L."/>
            <person name="Ma J."/>
        </authorList>
    </citation>
    <scope>NUCLEOTIDE SEQUENCE [LARGE SCALE GENOMIC DNA]</scope>
    <source>
        <strain evidence="5 6">IBRC-M 10256</strain>
    </source>
</reference>
<feature type="compositionally biased region" description="Acidic residues" evidence="3">
    <location>
        <begin position="84"/>
        <end position="101"/>
    </location>
</feature>
<dbReference type="InterPro" id="IPR036188">
    <property type="entry name" value="FAD/NAD-bd_sf"/>
</dbReference>
<feature type="region of interest" description="Disordered" evidence="3">
    <location>
        <begin position="216"/>
        <end position="255"/>
    </location>
</feature>
<evidence type="ECO:0000259" key="4">
    <source>
        <dbReference type="Pfam" id="PF00890"/>
    </source>
</evidence>
<dbReference type="AlphaFoldDB" id="A0ABD5NJI6"/>
<dbReference type="RefSeq" id="WP_256531868.1">
    <property type="nucleotide sequence ID" value="NZ_CP101824.1"/>
</dbReference>
<dbReference type="InterPro" id="IPR003953">
    <property type="entry name" value="FAD-dep_OxRdtase_2_FAD-bd"/>
</dbReference>
<accession>A0ABD5NJI6</accession>
<evidence type="ECO:0000256" key="3">
    <source>
        <dbReference type="SAM" id="MobiDB-lite"/>
    </source>
</evidence>
<evidence type="ECO:0000256" key="2">
    <source>
        <dbReference type="ARBA" id="ARBA00023002"/>
    </source>
</evidence>
<dbReference type="PANTHER" id="PTHR48105">
    <property type="entry name" value="THIOREDOXIN REDUCTASE 1-RELATED-RELATED"/>
    <property type="match status" value="1"/>
</dbReference>
<name>A0ABD5NJI6_9EURY</name>
<organism evidence="5 6">
    <name type="scientific">Halovivax cerinus</name>
    <dbReference type="NCBI Taxonomy" id="1487865"/>
    <lineage>
        <taxon>Archaea</taxon>
        <taxon>Methanobacteriati</taxon>
        <taxon>Methanobacteriota</taxon>
        <taxon>Stenosarchaea group</taxon>
        <taxon>Halobacteria</taxon>
        <taxon>Halobacteriales</taxon>
        <taxon>Natrialbaceae</taxon>
        <taxon>Halovivax</taxon>
    </lineage>
</organism>
<dbReference type="GeneID" id="73904631"/>
<protein>
    <submittedName>
        <fullName evidence="5">FAD-binding protein</fullName>
    </submittedName>
</protein>
<sequence length="255" mass="27250">MRDCIIVGGGVAGLSAGLFAARAGLDTLVVSGGESILARNASLENYPGLPAGFDARRYLAFVREQAEDAGCAVTEDRIVGVETDGTDGEASGDDDRGSDDEQWFRLGGESSTYHGRRLVAASWPDSEYLVELGVDREQRGSKHVIAVDRAGRTSVDGVYAAGRIAGQPHQAIVAAGHGATVGLAVVQDGEAPFYHDWVAPEGYFTGRDREVPPACAEIDDEERHDREATARERLRERLGEPFEAEPTQHPSVDGE</sequence>
<gene>
    <name evidence="5" type="ORF">ACFOUR_02290</name>
</gene>
<feature type="compositionally biased region" description="Basic and acidic residues" evidence="3">
    <location>
        <begin position="221"/>
        <end position="240"/>
    </location>
</feature>
<keyword evidence="2" id="KW-0560">Oxidoreductase</keyword>
<keyword evidence="1" id="KW-0285">Flavoprotein</keyword>
<evidence type="ECO:0000313" key="6">
    <source>
        <dbReference type="Proteomes" id="UP001595846"/>
    </source>
</evidence>
<feature type="domain" description="FAD-dependent oxidoreductase 2 FAD-binding" evidence="4">
    <location>
        <begin position="3"/>
        <end position="35"/>
    </location>
</feature>
<dbReference type="Pfam" id="PF00890">
    <property type="entry name" value="FAD_binding_2"/>
    <property type="match status" value="1"/>
</dbReference>